<dbReference type="RefSeq" id="WP_116285187.1">
    <property type="nucleotide sequence ID" value="NZ_CP034672.1"/>
</dbReference>
<protein>
    <submittedName>
        <fullName evidence="1">Uncharacterized protein</fullName>
    </submittedName>
</protein>
<gene>
    <name evidence="1" type="ORF">DYL72_15770</name>
</gene>
<dbReference type="AlphaFoldDB" id="A0A7U6J6C8"/>
<evidence type="ECO:0000313" key="2">
    <source>
        <dbReference type="Proteomes" id="UP000256923"/>
    </source>
</evidence>
<dbReference type="Proteomes" id="UP000256923">
    <property type="component" value="Chromosome 1"/>
</dbReference>
<accession>A0A7U6J6C8</accession>
<dbReference type="EMBL" id="CP034672">
    <property type="protein sequence ID" value="AZS26362.1"/>
    <property type="molecule type" value="Genomic_DNA"/>
</dbReference>
<proteinExistence type="predicted"/>
<name>A0A7U6J6C8_VIBAN</name>
<reference evidence="1 2" key="1">
    <citation type="submission" date="2018-12" db="EMBL/GenBank/DDBJ databases">
        <title>Characterization and Draft Genome of Vibrio anguillarum J360 Marine Pathogen Isolated from an Outbreak in Lumpfish (Cyclopterus lumpus).</title>
        <authorList>
            <person name="Vasquez J.I."/>
            <person name="Cao T."/>
            <person name="Chakraborty S."/>
            <person name="Gnanagobal H."/>
            <person name="Wescot J."/>
            <person name="Boyce D."/>
            <person name="Santander J."/>
        </authorList>
    </citation>
    <scope>NUCLEOTIDE SEQUENCE [LARGE SCALE GENOMIC DNA]</scope>
    <source>
        <strain evidence="1 2">J360</strain>
    </source>
</reference>
<organism evidence="1 2">
    <name type="scientific">Vibrio anguillarum</name>
    <name type="common">Listonella anguillarum</name>
    <dbReference type="NCBI Taxonomy" id="55601"/>
    <lineage>
        <taxon>Bacteria</taxon>
        <taxon>Pseudomonadati</taxon>
        <taxon>Pseudomonadota</taxon>
        <taxon>Gammaproteobacteria</taxon>
        <taxon>Vibrionales</taxon>
        <taxon>Vibrionaceae</taxon>
        <taxon>Vibrio</taxon>
    </lineage>
</organism>
<sequence length="123" mass="14034">MQFEATYIQQFHPKRGLVFTPELIVDGVKTAIQGAQQFDSIDAAIAEAKSVIQRHIDAKKPVKEKIKSTPNYNEPNENASANLKVKMEAVRDSFDDMTEEQYGDWLDGLEFDEFIELVKLIEK</sequence>
<evidence type="ECO:0000313" key="1">
    <source>
        <dbReference type="EMBL" id="AZS26362.1"/>
    </source>
</evidence>